<dbReference type="InterPro" id="IPR023198">
    <property type="entry name" value="PGP-like_dom2"/>
</dbReference>
<evidence type="ECO:0000256" key="4">
    <source>
        <dbReference type="ARBA" id="ARBA00013078"/>
    </source>
</evidence>
<dbReference type="InterPro" id="IPR036412">
    <property type="entry name" value="HAD-like_sf"/>
</dbReference>
<evidence type="ECO:0000256" key="1">
    <source>
        <dbReference type="ARBA" id="ARBA00000830"/>
    </source>
</evidence>
<dbReference type="Gene3D" id="3.40.50.1000">
    <property type="entry name" value="HAD superfamily/HAD-like"/>
    <property type="match status" value="1"/>
</dbReference>
<dbReference type="GO" id="GO:0006281">
    <property type="term" value="P:DNA repair"/>
    <property type="evidence" value="ECO:0007669"/>
    <property type="project" value="TreeGrafter"/>
</dbReference>
<evidence type="ECO:0000256" key="3">
    <source>
        <dbReference type="ARBA" id="ARBA00006171"/>
    </source>
</evidence>
<dbReference type="GO" id="GO:0008967">
    <property type="term" value="F:phosphoglycolate phosphatase activity"/>
    <property type="evidence" value="ECO:0007669"/>
    <property type="project" value="UniProtKB-EC"/>
</dbReference>
<dbReference type="SUPFAM" id="SSF56784">
    <property type="entry name" value="HAD-like"/>
    <property type="match status" value="1"/>
</dbReference>
<dbReference type="Gene3D" id="1.10.150.240">
    <property type="entry name" value="Putative phosphatase, domain 2"/>
    <property type="match status" value="1"/>
</dbReference>
<dbReference type="PANTHER" id="PTHR43434:SF1">
    <property type="entry name" value="PHOSPHOGLYCOLATE PHOSPHATASE"/>
    <property type="match status" value="1"/>
</dbReference>
<evidence type="ECO:0000313" key="5">
    <source>
        <dbReference type="EMBL" id="AII87725.1"/>
    </source>
</evidence>
<accession>A0AAN0RKG8</accession>
<keyword evidence="5" id="KW-0378">Hydrolase</keyword>
<dbReference type="Pfam" id="PF00702">
    <property type="entry name" value="Hydrolase"/>
    <property type="match status" value="1"/>
</dbReference>
<dbReference type="InterPro" id="IPR023214">
    <property type="entry name" value="HAD_sf"/>
</dbReference>
<dbReference type="SFLD" id="SFLDG01129">
    <property type="entry name" value="C1.5:_HAD__Beta-PGM__Phosphata"/>
    <property type="match status" value="1"/>
</dbReference>
<protein>
    <recommendedName>
        <fullName evidence="4">phosphoglycolate phosphatase</fullName>
        <ecNumber evidence="4">3.1.3.18</ecNumber>
    </recommendedName>
</protein>
<dbReference type="NCBIfam" id="TIGR01549">
    <property type="entry name" value="HAD-SF-IA-v1"/>
    <property type="match status" value="1"/>
</dbReference>
<comment type="pathway">
    <text evidence="2">Organic acid metabolism; glycolate biosynthesis; glycolate from 2-phosphoglycolate: step 1/1.</text>
</comment>
<dbReference type="InterPro" id="IPR050155">
    <property type="entry name" value="HAD-like_hydrolase_sf"/>
</dbReference>
<dbReference type="KEGG" id="ptp:RCA23_c22010"/>
<evidence type="ECO:0000256" key="2">
    <source>
        <dbReference type="ARBA" id="ARBA00004818"/>
    </source>
</evidence>
<comment type="catalytic activity">
    <reaction evidence="1">
        <text>2-phosphoglycolate + H2O = glycolate + phosphate</text>
        <dbReference type="Rhea" id="RHEA:14369"/>
        <dbReference type="ChEBI" id="CHEBI:15377"/>
        <dbReference type="ChEBI" id="CHEBI:29805"/>
        <dbReference type="ChEBI" id="CHEBI:43474"/>
        <dbReference type="ChEBI" id="CHEBI:58033"/>
        <dbReference type="EC" id="3.1.3.18"/>
    </reaction>
</comment>
<proteinExistence type="inferred from homology"/>
<dbReference type="CDD" id="cd01427">
    <property type="entry name" value="HAD_like"/>
    <property type="match status" value="1"/>
</dbReference>
<dbReference type="RefSeq" id="WP_044050394.1">
    <property type="nucleotide sequence ID" value="NZ_CP003984.1"/>
</dbReference>
<dbReference type="Proteomes" id="UP000028680">
    <property type="component" value="Chromosome"/>
</dbReference>
<reference evidence="5 6" key="1">
    <citation type="journal article" date="2014" name="ISME J.">
        <title>Adaptation of an abundant Roseobacter RCA organism to pelagic systems revealed by genomic and transcriptomic analyses.</title>
        <authorList>
            <person name="Voget S."/>
            <person name="Wemheuer B."/>
            <person name="Brinkhoff T."/>
            <person name="Vollmers J."/>
            <person name="Dietrich S."/>
            <person name="Giebel H.A."/>
            <person name="Beardsley C."/>
            <person name="Sardemann C."/>
            <person name="Bakenhus I."/>
            <person name="Billerbeck S."/>
            <person name="Daniel R."/>
            <person name="Simon M."/>
        </authorList>
    </citation>
    <scope>NUCLEOTIDE SEQUENCE [LARGE SCALE GENOMIC DNA]</scope>
    <source>
        <strain evidence="5 6">RCA23</strain>
    </source>
</reference>
<dbReference type="SFLD" id="SFLDS00003">
    <property type="entry name" value="Haloacid_Dehalogenase"/>
    <property type="match status" value="1"/>
</dbReference>
<comment type="similarity">
    <text evidence="3">Belongs to the HAD-like hydrolase superfamily. CbbY/CbbZ/Gph/YieH family.</text>
</comment>
<dbReference type="AlphaFoldDB" id="A0AAN0RKG8"/>
<dbReference type="EMBL" id="CP003984">
    <property type="protein sequence ID" value="AII87725.1"/>
    <property type="molecule type" value="Genomic_DNA"/>
</dbReference>
<organism evidence="5 6">
    <name type="scientific">Planktomarina temperata RCA23</name>
    <dbReference type="NCBI Taxonomy" id="666509"/>
    <lineage>
        <taxon>Bacteria</taxon>
        <taxon>Pseudomonadati</taxon>
        <taxon>Pseudomonadota</taxon>
        <taxon>Alphaproteobacteria</taxon>
        <taxon>Rhodobacterales</taxon>
        <taxon>Paracoccaceae</taxon>
        <taxon>Planktomarina</taxon>
    </lineage>
</organism>
<gene>
    <name evidence="5" type="ORF">RCA23_c22010</name>
</gene>
<dbReference type="InterPro" id="IPR006439">
    <property type="entry name" value="HAD-SF_hydro_IA"/>
</dbReference>
<dbReference type="PANTHER" id="PTHR43434">
    <property type="entry name" value="PHOSPHOGLYCOLATE PHOSPHATASE"/>
    <property type="match status" value="1"/>
</dbReference>
<name>A0AAN0RKG8_9RHOB</name>
<sequence>MNIRGVIFDKDGTLFDFQSTWGIWTAQVLARIAGSDEALLQQLAEALGYDTQTRRVQPGSVIVAATPMDIAAVVKDCIPALSQTQICGWLNEEAKTAPQVLVTDLHRLTAELRRINLGLCVMTNDAETPARAHLASVQASGLFDFVIGSDSGFGAKPQAAPLLALADKMEIPAAACVMVGDSTHDLRAGRAAGMRAVAVLTGLAEADELAPLADAVLPDVSHLPAWISAQNS</sequence>
<evidence type="ECO:0000313" key="6">
    <source>
        <dbReference type="Proteomes" id="UP000028680"/>
    </source>
</evidence>
<keyword evidence="6" id="KW-1185">Reference proteome</keyword>
<dbReference type="EC" id="3.1.3.18" evidence="4"/>